<evidence type="ECO:0000313" key="2">
    <source>
        <dbReference type="Proteomes" id="UP000811609"/>
    </source>
</evidence>
<protein>
    <submittedName>
        <fullName evidence="1">Uncharacterized protein</fullName>
    </submittedName>
</protein>
<organism evidence="1 2">
    <name type="scientific">Carya illinoinensis</name>
    <name type="common">Pecan</name>
    <dbReference type="NCBI Taxonomy" id="32201"/>
    <lineage>
        <taxon>Eukaryota</taxon>
        <taxon>Viridiplantae</taxon>
        <taxon>Streptophyta</taxon>
        <taxon>Embryophyta</taxon>
        <taxon>Tracheophyta</taxon>
        <taxon>Spermatophyta</taxon>
        <taxon>Magnoliopsida</taxon>
        <taxon>eudicotyledons</taxon>
        <taxon>Gunneridae</taxon>
        <taxon>Pentapetalae</taxon>
        <taxon>rosids</taxon>
        <taxon>fabids</taxon>
        <taxon>Fagales</taxon>
        <taxon>Juglandaceae</taxon>
        <taxon>Carya</taxon>
    </lineage>
</organism>
<evidence type="ECO:0000313" key="1">
    <source>
        <dbReference type="EMBL" id="KAG6653184.1"/>
    </source>
</evidence>
<keyword evidence="2" id="KW-1185">Reference proteome</keyword>
<dbReference type="Proteomes" id="UP000811609">
    <property type="component" value="Chromosome 5"/>
</dbReference>
<proteinExistence type="predicted"/>
<sequence length="73" mass="8128">MAQTIFLRLDFSKPLQPLPQALQLLSLIRCDQILLLDPLKHLGQLAHTDIHTDAGSCYGLLELQVMIIGDTSM</sequence>
<accession>A0A8T1QG87</accession>
<dbReference type="EMBL" id="CM031813">
    <property type="protein sequence ID" value="KAG6653184.1"/>
    <property type="molecule type" value="Genomic_DNA"/>
</dbReference>
<dbReference type="AlphaFoldDB" id="A0A8T1QG87"/>
<reference evidence="1" key="1">
    <citation type="submission" date="2020-12" db="EMBL/GenBank/DDBJ databases">
        <title>WGS assembly of Carya illinoinensis cv. Pawnee.</title>
        <authorList>
            <person name="Platts A."/>
            <person name="Shu S."/>
            <person name="Wright S."/>
            <person name="Barry K."/>
            <person name="Edger P."/>
            <person name="Pires J.C."/>
            <person name="Schmutz J."/>
        </authorList>
    </citation>
    <scope>NUCLEOTIDE SEQUENCE</scope>
    <source>
        <tissue evidence="1">Leaf</tissue>
    </source>
</reference>
<gene>
    <name evidence="1" type="ORF">CIPAW_05G058000</name>
</gene>
<comment type="caution">
    <text evidence="1">The sequence shown here is derived from an EMBL/GenBank/DDBJ whole genome shotgun (WGS) entry which is preliminary data.</text>
</comment>
<name>A0A8T1QG87_CARIL</name>